<keyword evidence="1" id="KW-0378">Hydrolase</keyword>
<dbReference type="InterPro" id="IPR007709">
    <property type="entry name" value="N-FG_amidohydro"/>
</dbReference>
<gene>
    <name evidence="1" type="ORF">GGR39_002613</name>
</gene>
<protein>
    <submittedName>
        <fullName evidence="1">N-formylglutamate amidohydrolase</fullName>
    </submittedName>
</protein>
<dbReference type="Pfam" id="PF05013">
    <property type="entry name" value="FGase"/>
    <property type="match status" value="1"/>
</dbReference>
<comment type="caution">
    <text evidence="1">The sequence shown here is derived from an EMBL/GenBank/DDBJ whole genome shotgun (WGS) entry which is preliminary data.</text>
</comment>
<dbReference type="Proteomes" id="UP000561459">
    <property type="component" value="Unassembled WGS sequence"/>
</dbReference>
<proteinExistence type="predicted"/>
<keyword evidence="2" id="KW-1185">Reference proteome</keyword>
<accession>A0A7W6FZB8</accession>
<sequence>MHRQKSPIESAVCTGGRIPGLPGTAAYRVWSASASCLPVILAVPHAGRGYPRRLLDDMRNAESSCLKLEDRYVDRLARAVAQQTGAALLIAQAPRAMIDLNRAPDDVDWEMFTRTDRPDTVTSGAGRRARTGLGLIPRRLPGLGELWRRPLDGKDLTERVTQIHEPYHTCLGEMMRAHAERWGAALLLDLHSMPSLPARGGHPGAQFVVGDRFGASSAGSLVASAFAHFARTGRGAAHNRPYAGGYVLERHAKPSAGLHAMQIEIDRATYLDAALVETGDGFIDVVDVLCGLVRTLSQAVAELAEAGSSGVWPLAAE</sequence>
<reference evidence="1 2" key="1">
    <citation type="submission" date="2020-08" db="EMBL/GenBank/DDBJ databases">
        <title>Genomic Encyclopedia of Type Strains, Phase IV (KMG-IV): sequencing the most valuable type-strain genomes for metagenomic binning, comparative biology and taxonomic classification.</title>
        <authorList>
            <person name="Goeker M."/>
        </authorList>
    </citation>
    <scope>NUCLEOTIDE SEQUENCE [LARGE SCALE GENOMIC DNA]</scope>
    <source>
        <strain evidence="1 2">DSM 27568</strain>
    </source>
</reference>
<dbReference type="EMBL" id="JACIDY010000006">
    <property type="protein sequence ID" value="MBB3940950.1"/>
    <property type="molecule type" value="Genomic_DNA"/>
</dbReference>
<evidence type="ECO:0000313" key="1">
    <source>
        <dbReference type="EMBL" id="MBB3940950.1"/>
    </source>
</evidence>
<dbReference type="AlphaFoldDB" id="A0A7W6FZB8"/>
<organism evidence="1 2">
    <name type="scientific">Novosphingobium fluoreni</name>
    <dbReference type="NCBI Taxonomy" id="1391222"/>
    <lineage>
        <taxon>Bacteria</taxon>
        <taxon>Pseudomonadati</taxon>
        <taxon>Pseudomonadota</taxon>
        <taxon>Alphaproteobacteria</taxon>
        <taxon>Sphingomonadales</taxon>
        <taxon>Sphingomonadaceae</taxon>
        <taxon>Novosphingobium</taxon>
    </lineage>
</organism>
<dbReference type="GO" id="GO:0016787">
    <property type="term" value="F:hydrolase activity"/>
    <property type="evidence" value="ECO:0007669"/>
    <property type="project" value="UniProtKB-KW"/>
</dbReference>
<name>A0A7W6FZB8_9SPHN</name>
<evidence type="ECO:0000313" key="2">
    <source>
        <dbReference type="Proteomes" id="UP000561459"/>
    </source>
</evidence>
<dbReference type="SUPFAM" id="SSF53187">
    <property type="entry name" value="Zn-dependent exopeptidases"/>
    <property type="match status" value="1"/>
</dbReference>
<dbReference type="Gene3D" id="3.40.630.40">
    <property type="entry name" value="Zn-dependent exopeptidases"/>
    <property type="match status" value="1"/>
</dbReference>
<dbReference type="RefSeq" id="WP_183617500.1">
    <property type="nucleotide sequence ID" value="NZ_JACIDY010000006.1"/>
</dbReference>